<dbReference type="InterPro" id="IPR028202">
    <property type="entry name" value="Reductase_C"/>
</dbReference>
<dbReference type="Gene3D" id="3.30.390.30">
    <property type="match status" value="1"/>
</dbReference>
<dbReference type="Pfam" id="PF14759">
    <property type="entry name" value="Reductase_C"/>
    <property type="match status" value="1"/>
</dbReference>
<keyword evidence="4" id="KW-0560">Oxidoreductase</keyword>
<reference evidence="7 8" key="1">
    <citation type="submission" date="2018-11" db="EMBL/GenBank/DDBJ databases">
        <title>Aureibaculum marinum gen. nov., sp. nov., a member of the family Flavobacteriaceae isolated from the Bohai Sea.</title>
        <authorList>
            <person name="Ji X."/>
        </authorList>
    </citation>
    <scope>NUCLEOTIDE SEQUENCE [LARGE SCALE GENOMIC DNA]</scope>
    <source>
        <strain evidence="7 8">BH-SD17</strain>
    </source>
</reference>
<dbReference type="InterPro" id="IPR023753">
    <property type="entry name" value="FAD/NAD-binding_dom"/>
</dbReference>
<dbReference type="RefSeq" id="WP_123896769.1">
    <property type="nucleotide sequence ID" value="NZ_RPFJ01000005.1"/>
</dbReference>
<name>A0A3N4PHS7_9FLAO</name>
<evidence type="ECO:0000259" key="5">
    <source>
        <dbReference type="Pfam" id="PF07992"/>
    </source>
</evidence>
<feature type="domain" description="FAD/NAD(P)-binding" evidence="5">
    <location>
        <begin position="11"/>
        <end position="310"/>
    </location>
</feature>
<dbReference type="InterPro" id="IPR016156">
    <property type="entry name" value="FAD/NAD-linked_Rdtase_dimer_sf"/>
</dbReference>
<protein>
    <submittedName>
        <fullName evidence="7">Pyridine nucleotide-disulfide oxidoreductase</fullName>
    </submittedName>
</protein>
<dbReference type="Proteomes" id="UP000270856">
    <property type="component" value="Unassembled WGS sequence"/>
</dbReference>
<dbReference type="GO" id="GO:0005737">
    <property type="term" value="C:cytoplasm"/>
    <property type="evidence" value="ECO:0007669"/>
    <property type="project" value="TreeGrafter"/>
</dbReference>
<dbReference type="PANTHER" id="PTHR43557:SF2">
    <property type="entry name" value="RIESKE DOMAIN-CONTAINING PROTEIN-RELATED"/>
    <property type="match status" value="1"/>
</dbReference>
<comment type="cofactor">
    <cofactor evidence="1">
        <name>FAD</name>
        <dbReference type="ChEBI" id="CHEBI:57692"/>
    </cofactor>
</comment>
<sequence length="416" mass="46542">MSGNNTVDKTCLIIGASHAGTNFAFALRREGWQGTIKIFDADSVFPYHKPPLSKAYFSNEDSSQVDLLFPKENYITDHIQLHLGKAVTLIDKEKKTIALEDGSIEEYDKLVIATGARPFIPKIKGINKAQNLYPLRTASHAIQIGEFIKTSKNKRVVIIGGGYIGLETAASLKKLGAKVVVLERENRVLARVTAPEMSNYFHTLHHQNGVELLTNKNVVSIENNDNGNTVFCDDYTNYRADLIVVGVGIKVNTELAEKAGLAIENGIKVDATAKTNNDHIYAIGDCTFHYNKHYNRFVRLESVQNAVDQAKVAAAAICGNRIEYDSIPWFWSDQYDVKLQMVGLSTGYKEVIERVELDNDKSRSVWYFKNDELLAVDAVNNPKAYVLGRRFIKSRQKINKTKLKDTAIPIKPNSFL</sequence>
<dbReference type="Pfam" id="PF07992">
    <property type="entry name" value="Pyr_redox_2"/>
    <property type="match status" value="1"/>
</dbReference>
<feature type="domain" description="Reductase C-terminal" evidence="6">
    <location>
        <begin position="329"/>
        <end position="411"/>
    </location>
</feature>
<dbReference type="AlphaFoldDB" id="A0A3N4PHS7"/>
<keyword evidence="2" id="KW-0285">Flavoprotein</keyword>
<evidence type="ECO:0000256" key="1">
    <source>
        <dbReference type="ARBA" id="ARBA00001974"/>
    </source>
</evidence>
<keyword evidence="3" id="KW-0274">FAD</keyword>
<dbReference type="EMBL" id="RPFJ01000005">
    <property type="protein sequence ID" value="RPD99103.1"/>
    <property type="molecule type" value="Genomic_DNA"/>
</dbReference>
<accession>A0A3N4PHS7</accession>
<dbReference type="InterPro" id="IPR050446">
    <property type="entry name" value="FAD-oxidoreductase/Apoptosis"/>
</dbReference>
<dbReference type="Gene3D" id="3.50.50.60">
    <property type="entry name" value="FAD/NAD(P)-binding domain"/>
    <property type="match status" value="2"/>
</dbReference>
<dbReference type="InterPro" id="IPR036188">
    <property type="entry name" value="FAD/NAD-bd_sf"/>
</dbReference>
<evidence type="ECO:0000313" key="8">
    <source>
        <dbReference type="Proteomes" id="UP000270856"/>
    </source>
</evidence>
<evidence type="ECO:0000259" key="6">
    <source>
        <dbReference type="Pfam" id="PF14759"/>
    </source>
</evidence>
<organism evidence="7 8">
    <name type="scientific">Aureibaculum marinum</name>
    <dbReference type="NCBI Taxonomy" id="2487930"/>
    <lineage>
        <taxon>Bacteria</taxon>
        <taxon>Pseudomonadati</taxon>
        <taxon>Bacteroidota</taxon>
        <taxon>Flavobacteriia</taxon>
        <taxon>Flavobacteriales</taxon>
        <taxon>Flavobacteriaceae</taxon>
        <taxon>Aureibaculum</taxon>
    </lineage>
</organism>
<dbReference type="GO" id="GO:0016651">
    <property type="term" value="F:oxidoreductase activity, acting on NAD(P)H"/>
    <property type="evidence" value="ECO:0007669"/>
    <property type="project" value="TreeGrafter"/>
</dbReference>
<dbReference type="OrthoDB" id="9792592at2"/>
<evidence type="ECO:0000256" key="4">
    <source>
        <dbReference type="ARBA" id="ARBA00023002"/>
    </source>
</evidence>
<dbReference type="PRINTS" id="PR00368">
    <property type="entry name" value="FADPNR"/>
</dbReference>
<keyword evidence="8" id="KW-1185">Reference proteome</keyword>
<dbReference type="SUPFAM" id="SSF51905">
    <property type="entry name" value="FAD/NAD(P)-binding domain"/>
    <property type="match status" value="1"/>
</dbReference>
<evidence type="ECO:0000313" key="7">
    <source>
        <dbReference type="EMBL" id="RPD99103.1"/>
    </source>
</evidence>
<gene>
    <name evidence="7" type="ORF">EGM88_04435</name>
</gene>
<evidence type="ECO:0000256" key="2">
    <source>
        <dbReference type="ARBA" id="ARBA00022630"/>
    </source>
</evidence>
<evidence type="ECO:0000256" key="3">
    <source>
        <dbReference type="ARBA" id="ARBA00022827"/>
    </source>
</evidence>
<dbReference type="PRINTS" id="PR00411">
    <property type="entry name" value="PNDRDTASEI"/>
</dbReference>
<dbReference type="SUPFAM" id="SSF55424">
    <property type="entry name" value="FAD/NAD-linked reductases, dimerisation (C-terminal) domain"/>
    <property type="match status" value="1"/>
</dbReference>
<proteinExistence type="predicted"/>
<dbReference type="PANTHER" id="PTHR43557">
    <property type="entry name" value="APOPTOSIS-INDUCING FACTOR 1"/>
    <property type="match status" value="1"/>
</dbReference>
<comment type="caution">
    <text evidence="7">The sequence shown here is derived from an EMBL/GenBank/DDBJ whole genome shotgun (WGS) entry which is preliminary data.</text>
</comment>